<evidence type="ECO:0000313" key="4">
    <source>
        <dbReference type="Proteomes" id="UP000440578"/>
    </source>
</evidence>
<dbReference type="InterPro" id="IPR050111">
    <property type="entry name" value="C-type_lectin/snaclec_domain"/>
</dbReference>
<dbReference type="InterPro" id="IPR016187">
    <property type="entry name" value="CTDL_fold"/>
</dbReference>
<dbReference type="Gene3D" id="3.10.100.10">
    <property type="entry name" value="Mannose-Binding Protein A, subunit A"/>
    <property type="match status" value="1"/>
</dbReference>
<organism evidence="3 4">
    <name type="scientific">Amphibalanus amphitrite</name>
    <name type="common">Striped barnacle</name>
    <name type="synonym">Balanus amphitrite</name>
    <dbReference type="NCBI Taxonomy" id="1232801"/>
    <lineage>
        <taxon>Eukaryota</taxon>
        <taxon>Metazoa</taxon>
        <taxon>Ecdysozoa</taxon>
        <taxon>Arthropoda</taxon>
        <taxon>Crustacea</taxon>
        <taxon>Multicrustacea</taxon>
        <taxon>Cirripedia</taxon>
        <taxon>Thoracica</taxon>
        <taxon>Thoracicalcarea</taxon>
        <taxon>Balanomorpha</taxon>
        <taxon>Balanoidea</taxon>
        <taxon>Balanidae</taxon>
        <taxon>Amphibalaninae</taxon>
        <taxon>Amphibalanus</taxon>
    </lineage>
</organism>
<sequence length="145" mass="15285">MSPFVSALLLFVSLSSTTASCPGTIASGLCFWLESFEAEHDAARIICDDAYPDSSLALVRDDASSAAVAAITTGRPALIGLDRRSSGEFEWVDHEPLEYANWAEGQPEDNLLDCVVANVDNVGGWAVASCSQTLPFVCSVPVGEA</sequence>
<dbReference type="InterPro" id="IPR001304">
    <property type="entry name" value="C-type_lectin-like"/>
</dbReference>
<evidence type="ECO:0000259" key="2">
    <source>
        <dbReference type="PROSITE" id="PS50041"/>
    </source>
</evidence>
<keyword evidence="4" id="KW-1185">Reference proteome</keyword>
<dbReference type="PROSITE" id="PS50041">
    <property type="entry name" value="C_TYPE_LECTIN_2"/>
    <property type="match status" value="1"/>
</dbReference>
<keyword evidence="1" id="KW-0732">Signal</keyword>
<dbReference type="CDD" id="cd00037">
    <property type="entry name" value="CLECT"/>
    <property type="match status" value="1"/>
</dbReference>
<dbReference type="Proteomes" id="UP000440578">
    <property type="component" value="Unassembled WGS sequence"/>
</dbReference>
<dbReference type="InterPro" id="IPR016186">
    <property type="entry name" value="C-type_lectin-like/link_sf"/>
</dbReference>
<dbReference type="AlphaFoldDB" id="A0A6A4WKK1"/>
<dbReference type="SMART" id="SM00034">
    <property type="entry name" value="CLECT"/>
    <property type="match status" value="1"/>
</dbReference>
<accession>A0A6A4WKK1</accession>
<feature type="domain" description="C-type lectin" evidence="2">
    <location>
        <begin position="26"/>
        <end position="139"/>
    </location>
</feature>
<proteinExistence type="predicted"/>
<dbReference type="EMBL" id="VIIS01000528">
    <property type="protein sequence ID" value="KAF0307936.1"/>
    <property type="molecule type" value="Genomic_DNA"/>
</dbReference>
<reference evidence="3 4" key="1">
    <citation type="submission" date="2019-07" db="EMBL/GenBank/DDBJ databases">
        <title>Draft genome assembly of a fouling barnacle, Amphibalanus amphitrite (Darwin, 1854): The first reference genome for Thecostraca.</title>
        <authorList>
            <person name="Kim W."/>
        </authorList>
    </citation>
    <scope>NUCLEOTIDE SEQUENCE [LARGE SCALE GENOMIC DNA]</scope>
    <source>
        <strain evidence="3">SNU_AA5</strain>
        <tissue evidence="3">Soma without cirri and trophi</tissue>
    </source>
</reference>
<dbReference type="Pfam" id="PF00059">
    <property type="entry name" value="Lectin_C"/>
    <property type="match status" value="1"/>
</dbReference>
<evidence type="ECO:0000313" key="3">
    <source>
        <dbReference type="EMBL" id="KAF0307936.1"/>
    </source>
</evidence>
<name>A0A6A4WKK1_AMPAM</name>
<feature type="signal peptide" evidence="1">
    <location>
        <begin position="1"/>
        <end position="19"/>
    </location>
</feature>
<gene>
    <name evidence="3" type="primary">LEC3_13</name>
    <name evidence="3" type="ORF">FJT64_020809</name>
</gene>
<evidence type="ECO:0000256" key="1">
    <source>
        <dbReference type="SAM" id="SignalP"/>
    </source>
</evidence>
<comment type="caution">
    <text evidence="3">The sequence shown here is derived from an EMBL/GenBank/DDBJ whole genome shotgun (WGS) entry which is preliminary data.</text>
</comment>
<feature type="chain" id="PRO_5025360654" evidence="1">
    <location>
        <begin position="20"/>
        <end position="145"/>
    </location>
</feature>
<protein>
    <submittedName>
        <fullName evidence="3">Lectin BRA-3</fullName>
    </submittedName>
</protein>
<dbReference type="SUPFAM" id="SSF56436">
    <property type="entry name" value="C-type lectin-like"/>
    <property type="match status" value="1"/>
</dbReference>
<dbReference type="OrthoDB" id="6381385at2759"/>
<dbReference type="PANTHER" id="PTHR22803">
    <property type="entry name" value="MANNOSE, PHOSPHOLIPASE, LECTIN RECEPTOR RELATED"/>
    <property type="match status" value="1"/>
</dbReference>